<dbReference type="SUPFAM" id="SSF53098">
    <property type="entry name" value="Ribonuclease H-like"/>
    <property type="match status" value="1"/>
</dbReference>
<dbReference type="Proteomes" id="UP000518266">
    <property type="component" value="Unassembled WGS sequence"/>
</dbReference>
<evidence type="ECO:0000259" key="2">
    <source>
        <dbReference type="Pfam" id="PF05699"/>
    </source>
</evidence>
<gene>
    <name evidence="3" type="ORF">F7725_013250</name>
</gene>
<keyword evidence="4" id="KW-1185">Reference proteome</keyword>
<proteinExistence type="predicted"/>
<comment type="caution">
    <text evidence="3">The sequence shown here is derived from an EMBL/GenBank/DDBJ whole genome shotgun (WGS) entry which is preliminary data.</text>
</comment>
<dbReference type="PANTHER" id="PTHR46880:SF8">
    <property type="entry name" value="E3 SUMO-PROTEIN LIGASE KIAA1586"/>
    <property type="match status" value="1"/>
</dbReference>
<accession>A0A7J5YTG7</accession>
<dbReference type="PANTHER" id="PTHR46880">
    <property type="entry name" value="RAS-ASSOCIATING DOMAIN-CONTAINING PROTEIN"/>
    <property type="match status" value="1"/>
</dbReference>
<dbReference type="InterPro" id="IPR008906">
    <property type="entry name" value="HATC_C_dom"/>
</dbReference>
<dbReference type="Pfam" id="PF05699">
    <property type="entry name" value="Dimer_Tnp_hAT"/>
    <property type="match status" value="1"/>
</dbReference>
<protein>
    <recommendedName>
        <fullName evidence="2">HAT C-terminal dimerisation domain-containing protein</fullName>
    </recommendedName>
</protein>
<feature type="region of interest" description="Disordered" evidence="1">
    <location>
        <begin position="157"/>
        <end position="232"/>
    </location>
</feature>
<feature type="region of interest" description="Disordered" evidence="1">
    <location>
        <begin position="751"/>
        <end position="796"/>
    </location>
</feature>
<evidence type="ECO:0000313" key="4">
    <source>
        <dbReference type="Proteomes" id="UP000518266"/>
    </source>
</evidence>
<organism evidence="3 4">
    <name type="scientific">Dissostichus mawsoni</name>
    <name type="common">Antarctic cod</name>
    <dbReference type="NCBI Taxonomy" id="36200"/>
    <lineage>
        <taxon>Eukaryota</taxon>
        <taxon>Metazoa</taxon>
        <taxon>Chordata</taxon>
        <taxon>Craniata</taxon>
        <taxon>Vertebrata</taxon>
        <taxon>Euteleostomi</taxon>
        <taxon>Actinopterygii</taxon>
        <taxon>Neopterygii</taxon>
        <taxon>Teleostei</taxon>
        <taxon>Neoteleostei</taxon>
        <taxon>Acanthomorphata</taxon>
        <taxon>Eupercaria</taxon>
        <taxon>Perciformes</taxon>
        <taxon>Notothenioidei</taxon>
        <taxon>Nototheniidae</taxon>
        <taxon>Dissostichus</taxon>
    </lineage>
</organism>
<feature type="domain" description="HAT C-terminal dimerisation" evidence="2">
    <location>
        <begin position="589"/>
        <end position="626"/>
    </location>
</feature>
<dbReference type="GO" id="GO:0046983">
    <property type="term" value="F:protein dimerization activity"/>
    <property type="evidence" value="ECO:0007669"/>
    <property type="project" value="InterPro"/>
</dbReference>
<evidence type="ECO:0000256" key="1">
    <source>
        <dbReference type="SAM" id="MobiDB-lite"/>
    </source>
</evidence>
<dbReference type="EMBL" id="JAAKFY010000010">
    <property type="protein sequence ID" value="KAF3851478.1"/>
    <property type="molecule type" value="Genomic_DNA"/>
</dbReference>
<sequence length="829" mass="92881">MVPCSSTIPHSHGSVFRFRAQQPWSLLQNRPIRPWFRPQFLPSLVTSRVSSQVPFQVLSQVPFRVPSQVPSPVPTQVPSLVPTPVPTQSPLESPLEFPLKSLLESSLEFPLESSLEFPLESPLESPLKSPLESLLEFPLESPLKSPLESLLEFPQVPSPVPSRVSSRVPSQVTSQVSSRVPSRVPSQVPSPVPSRVSSRVPSQVSSRVPSPVPSRVSSRVPSQVTSQVSSRVPSQVTSQVSSRVPSRLVELESQRAKDIEEALLNCLDTAGFTEEWLQKNWVSFVSDGASVMLGKNSGVATRLTARYPNLFTWHCMNHRLELAVSDAVDEVQAVNHFKVFLEKIHNLYSQSNKNSRELLEAAQEVGSQVLKIGRVLSTRWVASSFRSVKANFENAAGDQTRSSKERQTYRGLARRMQSKEFLCDLGLMFDALSELANLSQQLQAHSVTLLRADHLLKRTIRVLASFKDNQGEKLEEALTAQALGHLGSVPLESNAKLTPINAKQFLQSLINNLEKRLSFDGEMLHDLSVLDTGNWPSTPGIRHGEAQVKRLCRRFNLGEEQAVNGMRDFLEHPDSEPESLKPLIQCMKTIPCSTAECERGFSLMNNICTDKRSTLLLSNVSNLMMISINGPPVTLFEPRKYVTTWLRSHRSATQARRQCTPQMPEYKHIWKALGLEKGLEKGLGKGLERGLERRLEKGLGKGLERGLRGDSRGDLRGNSREVTERELERELERDLRRGLREDSRGDLRRDLERDSREGLRGDSRGNTRDDSRGNLRGDLRGTREGTRERGLERELERELEKGLERGLERGLRGDLKGLERGLRGTREGT</sequence>
<feature type="region of interest" description="Disordered" evidence="1">
    <location>
        <begin position="702"/>
        <end position="727"/>
    </location>
</feature>
<reference evidence="3 4" key="1">
    <citation type="submission" date="2020-03" db="EMBL/GenBank/DDBJ databases">
        <title>Dissostichus mawsoni Genome sequencing and assembly.</title>
        <authorList>
            <person name="Park H."/>
        </authorList>
    </citation>
    <scope>NUCLEOTIDE SEQUENCE [LARGE SCALE GENOMIC DNA]</scope>
    <source>
        <strain evidence="3">DM0001</strain>
        <tissue evidence="3">Muscle</tissue>
    </source>
</reference>
<dbReference type="InterPro" id="IPR012337">
    <property type="entry name" value="RNaseH-like_sf"/>
</dbReference>
<evidence type="ECO:0000313" key="3">
    <source>
        <dbReference type="EMBL" id="KAF3851478.1"/>
    </source>
</evidence>
<dbReference type="AlphaFoldDB" id="A0A7J5YTG7"/>
<dbReference type="OrthoDB" id="8909466at2759"/>
<name>A0A7J5YTG7_DISMA</name>